<evidence type="ECO:0000256" key="3">
    <source>
        <dbReference type="ARBA" id="ARBA00022989"/>
    </source>
</evidence>
<proteinExistence type="predicted"/>
<name>A0ABQ0L7A4_MYCCL</name>
<evidence type="ECO:0000313" key="6">
    <source>
        <dbReference type="EMBL" id="GAT46417.1"/>
    </source>
</evidence>
<feature type="transmembrane region" description="Helical" evidence="5">
    <location>
        <begin position="106"/>
        <end position="128"/>
    </location>
</feature>
<dbReference type="PANTHER" id="PTHR42723">
    <property type="entry name" value="CHLOROPHYLL SYNTHASE"/>
    <property type="match status" value="1"/>
</dbReference>
<keyword evidence="2 5" id="KW-0812">Transmembrane</keyword>
<feature type="transmembrane region" description="Helical" evidence="5">
    <location>
        <begin position="333"/>
        <end position="350"/>
    </location>
</feature>
<keyword evidence="3 5" id="KW-1133">Transmembrane helix</keyword>
<feature type="transmembrane region" description="Helical" evidence="5">
    <location>
        <begin position="269"/>
        <end position="289"/>
    </location>
</feature>
<evidence type="ECO:0008006" key="8">
    <source>
        <dbReference type="Google" id="ProtNLM"/>
    </source>
</evidence>
<reference evidence="6" key="1">
    <citation type="submission" date="2014-09" db="EMBL/GenBank/DDBJ databases">
        <title>Genome sequence of the luminous mushroom Mycena chlorophos for searching fungal bioluminescence genes.</title>
        <authorList>
            <person name="Tanaka Y."/>
            <person name="Kasuga D."/>
            <person name="Oba Y."/>
            <person name="Hase S."/>
            <person name="Sato K."/>
            <person name="Oba Y."/>
            <person name="Sakakibara Y."/>
        </authorList>
    </citation>
    <scope>NUCLEOTIDE SEQUENCE</scope>
</reference>
<sequence>MMQTPHLDEPSSKQLSKTMDAQGVSGSGGILGVLFLYDAILHELVVFWGFTWRDFSMSVIPGSMYTLAALRSLSPTPSPEVFLTSLARSILYFLIFIYAFDLANQINGVFLTTLFRSILYFLIFIYAFDLANQINGVAEDRINKPDRPLSCGLVTLKGAYIRWYLTTGSLLGMAYAWGIPQWAAMWVVLTVYTSWFCGDKHWTTKNLLFMSIGSLSVLTAAWGLAAPITPHVWRSMLQLSAMFGVVASVQDMRDAAGDEVAGRRTLPILLGSSFRWVMASIIVLAPAVGWKLGFIYSTSKYVGVCGVALTMAMFYLAYRVVVGDDKNYHHGTYMVFTYIYCGCVAVPMLFP</sequence>
<accession>A0ABQ0L7A4</accession>
<dbReference type="Proteomes" id="UP000815677">
    <property type="component" value="Unassembled WGS sequence"/>
</dbReference>
<organism evidence="6 7">
    <name type="scientific">Mycena chlorophos</name>
    <name type="common">Agaric fungus</name>
    <name type="synonym">Agaricus chlorophos</name>
    <dbReference type="NCBI Taxonomy" id="658473"/>
    <lineage>
        <taxon>Eukaryota</taxon>
        <taxon>Fungi</taxon>
        <taxon>Dikarya</taxon>
        <taxon>Basidiomycota</taxon>
        <taxon>Agaricomycotina</taxon>
        <taxon>Agaricomycetes</taxon>
        <taxon>Agaricomycetidae</taxon>
        <taxon>Agaricales</taxon>
        <taxon>Marasmiineae</taxon>
        <taxon>Mycenaceae</taxon>
        <taxon>Mycena</taxon>
    </lineage>
</organism>
<dbReference type="InterPro" id="IPR050475">
    <property type="entry name" value="Prenyltransferase_related"/>
</dbReference>
<dbReference type="InterPro" id="IPR000537">
    <property type="entry name" value="UbiA_prenyltransferase"/>
</dbReference>
<feature type="transmembrane region" description="Helical" evidence="5">
    <location>
        <begin position="301"/>
        <end position="321"/>
    </location>
</feature>
<feature type="transmembrane region" description="Helical" evidence="5">
    <location>
        <begin position="21"/>
        <end position="40"/>
    </location>
</feature>
<evidence type="ECO:0000256" key="1">
    <source>
        <dbReference type="ARBA" id="ARBA00004141"/>
    </source>
</evidence>
<protein>
    <recommendedName>
        <fullName evidence="8">UbiA prenyltransferase</fullName>
    </recommendedName>
</protein>
<evidence type="ECO:0000256" key="5">
    <source>
        <dbReference type="SAM" id="Phobius"/>
    </source>
</evidence>
<gene>
    <name evidence="6" type="ORF">MCHLO_03948</name>
</gene>
<feature type="transmembrane region" description="Helical" evidence="5">
    <location>
        <begin position="177"/>
        <end position="195"/>
    </location>
</feature>
<dbReference type="Pfam" id="PF01040">
    <property type="entry name" value="UbiA"/>
    <property type="match status" value="1"/>
</dbReference>
<dbReference type="EMBL" id="DF842503">
    <property type="protein sequence ID" value="GAT46417.1"/>
    <property type="molecule type" value="Genomic_DNA"/>
</dbReference>
<feature type="transmembrane region" description="Helical" evidence="5">
    <location>
        <begin position="207"/>
        <end position="225"/>
    </location>
</feature>
<comment type="subcellular location">
    <subcellularLocation>
        <location evidence="1">Membrane</location>
        <topology evidence="1">Multi-pass membrane protein</topology>
    </subcellularLocation>
</comment>
<evidence type="ECO:0000313" key="7">
    <source>
        <dbReference type="Proteomes" id="UP000815677"/>
    </source>
</evidence>
<evidence type="ECO:0000256" key="2">
    <source>
        <dbReference type="ARBA" id="ARBA00022692"/>
    </source>
</evidence>
<keyword evidence="7" id="KW-1185">Reference proteome</keyword>
<evidence type="ECO:0000256" key="4">
    <source>
        <dbReference type="ARBA" id="ARBA00023136"/>
    </source>
</evidence>
<dbReference type="PANTHER" id="PTHR42723:SF1">
    <property type="entry name" value="CHLOROPHYLL SYNTHASE, CHLOROPLASTIC"/>
    <property type="match status" value="1"/>
</dbReference>
<keyword evidence="4 5" id="KW-0472">Membrane</keyword>